<evidence type="ECO:0000313" key="2">
    <source>
        <dbReference type="Proteomes" id="UP000321907"/>
    </source>
</evidence>
<name>A0A5C7FBX4_9BACT</name>
<keyword evidence="2" id="KW-1185">Reference proteome</keyword>
<dbReference type="RefSeq" id="WP_147931532.1">
    <property type="nucleotide sequence ID" value="NZ_VOXD01000023.1"/>
</dbReference>
<dbReference type="Proteomes" id="UP000321907">
    <property type="component" value="Unassembled WGS sequence"/>
</dbReference>
<proteinExistence type="predicted"/>
<dbReference type="EMBL" id="VOXD01000023">
    <property type="protein sequence ID" value="TXF88403.1"/>
    <property type="molecule type" value="Genomic_DNA"/>
</dbReference>
<sequence length="353" mass="39423">MSFFTRTILFSLLCISSFSCIEESEDFIIRTPGDAGQITEPDEPSASTNFKFGYIEVDLFYAYVRTTAMPDGQTFQHHLVLTESDVLDNDNLRNEVPEPTAAILLQSDNPVPVGEFRVSDGSLLDAGTETSYIVSAGSYLLRDLRFDSGSTVTISAQDGEYLVEVDILHNANPRHTFRGTFTGPLVPVNPVSPEAEEVSPEDFSGENYMLRDEESFALTNAYLVPYSNYYRLYLTEEPVHNAEDLLGESDVMLLALANSSGGDLESGRHKISNTFETFNGYFREINTGQVTGSYFCRQMDFRTGTALDDEPMDTGETLVYIEGDEFSIRFDFESFRGANLRGEYHGEVMKLGF</sequence>
<dbReference type="PROSITE" id="PS51257">
    <property type="entry name" value="PROKAR_LIPOPROTEIN"/>
    <property type="match status" value="1"/>
</dbReference>
<dbReference type="OrthoDB" id="9902212at2"/>
<comment type="caution">
    <text evidence="1">The sequence shown here is derived from an EMBL/GenBank/DDBJ whole genome shotgun (WGS) entry which is preliminary data.</text>
</comment>
<evidence type="ECO:0000313" key="1">
    <source>
        <dbReference type="EMBL" id="TXF88403.1"/>
    </source>
</evidence>
<gene>
    <name evidence="1" type="ORF">FUA23_14795</name>
</gene>
<protein>
    <submittedName>
        <fullName evidence="1">Uncharacterized protein</fullName>
    </submittedName>
</protein>
<organism evidence="1 2">
    <name type="scientific">Neolewinella aurantiaca</name>
    <dbReference type="NCBI Taxonomy" id="2602767"/>
    <lineage>
        <taxon>Bacteria</taxon>
        <taxon>Pseudomonadati</taxon>
        <taxon>Bacteroidota</taxon>
        <taxon>Saprospiria</taxon>
        <taxon>Saprospirales</taxon>
        <taxon>Lewinellaceae</taxon>
        <taxon>Neolewinella</taxon>
    </lineage>
</organism>
<accession>A0A5C7FBX4</accession>
<reference evidence="1 2" key="1">
    <citation type="submission" date="2019-08" db="EMBL/GenBank/DDBJ databases">
        <title>Lewinella sp. strain SSH13 Genome sequencing and assembly.</title>
        <authorList>
            <person name="Kim I."/>
        </authorList>
    </citation>
    <scope>NUCLEOTIDE SEQUENCE [LARGE SCALE GENOMIC DNA]</scope>
    <source>
        <strain evidence="1 2">SSH13</strain>
    </source>
</reference>
<dbReference type="AlphaFoldDB" id="A0A5C7FBX4"/>